<keyword evidence="2" id="KW-0479">Metal-binding</keyword>
<protein>
    <recommendedName>
        <fullName evidence="4">CENP-V/GFA domain-containing protein</fullName>
    </recommendedName>
</protein>
<evidence type="ECO:0000256" key="2">
    <source>
        <dbReference type="ARBA" id="ARBA00022723"/>
    </source>
</evidence>
<dbReference type="EMBL" id="LVVK01000006">
    <property type="protein sequence ID" value="OPB44790.1"/>
    <property type="molecule type" value="Genomic_DNA"/>
</dbReference>
<name>A0A1T3CUM5_9HYPO</name>
<dbReference type="PROSITE" id="PS51891">
    <property type="entry name" value="CENP_V_GFA"/>
    <property type="match status" value="1"/>
</dbReference>
<dbReference type="InterPro" id="IPR011057">
    <property type="entry name" value="Mss4-like_sf"/>
</dbReference>
<dbReference type="GO" id="GO:0016846">
    <property type="term" value="F:carbon-sulfur lyase activity"/>
    <property type="evidence" value="ECO:0007669"/>
    <property type="project" value="InterPro"/>
</dbReference>
<evidence type="ECO:0000256" key="3">
    <source>
        <dbReference type="ARBA" id="ARBA00022833"/>
    </source>
</evidence>
<evidence type="ECO:0000313" key="5">
    <source>
        <dbReference type="EMBL" id="OPB44790.1"/>
    </source>
</evidence>
<organism evidence="5 6">
    <name type="scientific">Trichoderma guizhouense</name>
    <dbReference type="NCBI Taxonomy" id="1491466"/>
    <lineage>
        <taxon>Eukaryota</taxon>
        <taxon>Fungi</taxon>
        <taxon>Dikarya</taxon>
        <taxon>Ascomycota</taxon>
        <taxon>Pezizomycotina</taxon>
        <taxon>Sordariomycetes</taxon>
        <taxon>Hypocreomycetidae</taxon>
        <taxon>Hypocreales</taxon>
        <taxon>Hypocreaceae</taxon>
        <taxon>Trichoderma</taxon>
    </lineage>
</organism>
<dbReference type="PANTHER" id="PTHR42110">
    <property type="entry name" value="L-ASPARAGINASE, PUTATIVE (AFU_ORTHOLOGUE AFUA_3G11890)-RELATED"/>
    <property type="match status" value="1"/>
</dbReference>
<dbReference type="AlphaFoldDB" id="A0A1T3CUM5"/>
<feature type="domain" description="CENP-V/GFA" evidence="4">
    <location>
        <begin position="333"/>
        <end position="451"/>
    </location>
</feature>
<evidence type="ECO:0000313" key="6">
    <source>
        <dbReference type="Proteomes" id="UP000191004"/>
    </source>
</evidence>
<dbReference type="PANTHER" id="PTHR42110:SF1">
    <property type="entry name" value="L-ASPARAGINASE, PUTATIVE (AFU_ORTHOLOGUE AFUA_3G11890)-RELATED"/>
    <property type="match status" value="1"/>
</dbReference>
<dbReference type="Pfam" id="PF06089">
    <property type="entry name" value="Asparaginase_II"/>
    <property type="match status" value="1"/>
</dbReference>
<reference evidence="5 6" key="1">
    <citation type="submission" date="2016-04" db="EMBL/GenBank/DDBJ databases">
        <title>Multiple horizontal gene transfer events from other fungi enriched the ability of the initially mycotrophic fungus Trichoderma (Ascomycota) to feed on dead plant biomass.</title>
        <authorList>
            <person name="Atanasova L."/>
            <person name="Chenthamara K."/>
            <person name="Zhang J."/>
            <person name="Grujic M."/>
            <person name="Henrissat B."/>
            <person name="Kuo A."/>
            <person name="Aertz A."/>
            <person name="Salamov A."/>
            <person name="Lipzen A."/>
            <person name="Labutti K."/>
            <person name="Barry K."/>
            <person name="Miao Y."/>
            <person name="Rahimi M.J."/>
            <person name="Shen Q."/>
            <person name="Grigoriev I.V."/>
            <person name="Kubicek C.P."/>
            <person name="Druzhinina I.S."/>
        </authorList>
    </citation>
    <scope>NUCLEOTIDE SEQUENCE [LARGE SCALE GENOMIC DNA]</scope>
    <source>
        <strain evidence="5 6">NJAU 4742</strain>
    </source>
</reference>
<proteinExistence type="inferred from homology"/>
<dbReference type="SUPFAM" id="SSF51316">
    <property type="entry name" value="Mss4-like"/>
    <property type="match status" value="1"/>
</dbReference>
<dbReference type="Proteomes" id="UP000191004">
    <property type="component" value="Unassembled WGS sequence"/>
</dbReference>
<comment type="similarity">
    <text evidence="1">Belongs to the Gfa family.</text>
</comment>
<keyword evidence="6" id="KW-1185">Reference proteome</keyword>
<dbReference type="Pfam" id="PF04828">
    <property type="entry name" value="GFA"/>
    <property type="match status" value="1"/>
</dbReference>
<dbReference type="InterPro" id="IPR006913">
    <property type="entry name" value="CENP-V/GFA"/>
</dbReference>
<evidence type="ECO:0000256" key="1">
    <source>
        <dbReference type="ARBA" id="ARBA00005495"/>
    </source>
</evidence>
<evidence type="ECO:0000259" key="4">
    <source>
        <dbReference type="PROSITE" id="PS51891"/>
    </source>
</evidence>
<sequence>MTIPSRDDSYVVIDRNGIVENKHLVHAVVVDSTGQLLLSLGDPSRITLLRSAAKPAQALAVVETGALEQFGFDDVDLALMCASHSSEERHVARAQQMLAKSQHVEDQLRCGGHPSINLAIAREWIKRGFEPTGVYNNCSGKHAGMLAGAKAIAATSDDYHLLTHPIQTRVRQVVEELAGLDEQDVRWGLDGCNMPAPALPLFHLAKIYASFAQASDALASDNSTAKRVQHMGRIFNAMSRNPEMVGGVGRFDTLLMRAFNGAIIGKVGADGCYGIGLRASKRTESLGAVGAIGIAVKIEDGNLDILYAAVAEILEQLKPISSVVNAILAMSSYSGTCNCGSITVTLNAAPSATLACHCSNCRRSGGPFSINYLLEEKDFTVSDPKSSAKQYLDSNTASKASVTRTFCQTCGSPLFSQPEKLPGKYFVKASLFDEIPSARSDIFLERKIHWEGDVEVSA</sequence>
<dbReference type="GO" id="GO:0046872">
    <property type="term" value="F:metal ion binding"/>
    <property type="evidence" value="ECO:0007669"/>
    <property type="project" value="UniProtKB-KW"/>
</dbReference>
<comment type="caution">
    <text evidence="5">The sequence shown here is derived from an EMBL/GenBank/DDBJ whole genome shotgun (WGS) entry which is preliminary data.</text>
</comment>
<keyword evidence="3" id="KW-0862">Zinc</keyword>
<dbReference type="OrthoDB" id="2588474at2759"/>
<dbReference type="Gene3D" id="3.90.1590.10">
    <property type="entry name" value="glutathione-dependent formaldehyde- activating enzyme (gfa)"/>
    <property type="match status" value="1"/>
</dbReference>
<dbReference type="InterPro" id="IPR010349">
    <property type="entry name" value="Asparaginase_II"/>
</dbReference>
<accession>A0A1T3CUM5</accession>
<gene>
    <name evidence="5" type="ORF">A0O28_0089280</name>
</gene>